<evidence type="ECO:0000313" key="2">
    <source>
        <dbReference type="Proteomes" id="UP000051491"/>
    </source>
</evidence>
<dbReference type="Proteomes" id="UP000051491">
    <property type="component" value="Unassembled WGS sequence"/>
</dbReference>
<dbReference type="EMBL" id="JQBK01000032">
    <property type="protein sequence ID" value="KRN84394.1"/>
    <property type="molecule type" value="Genomic_DNA"/>
</dbReference>
<organism evidence="1 2">
    <name type="scientific">Ligilactobacillus acidipiscis</name>
    <dbReference type="NCBI Taxonomy" id="89059"/>
    <lineage>
        <taxon>Bacteria</taxon>
        <taxon>Bacillati</taxon>
        <taxon>Bacillota</taxon>
        <taxon>Bacilli</taxon>
        <taxon>Lactobacillales</taxon>
        <taxon>Lactobacillaceae</taxon>
        <taxon>Ligilactobacillus</taxon>
    </lineage>
</organism>
<gene>
    <name evidence="1" type="ORF">IV43_GL001240</name>
</gene>
<reference evidence="1 2" key="1">
    <citation type="journal article" date="2015" name="Genome Announc.">
        <title>Expanding the biotechnology potential of lactobacilli through comparative genomics of 213 strains and associated genera.</title>
        <authorList>
            <person name="Sun Z."/>
            <person name="Harris H.M."/>
            <person name="McCann A."/>
            <person name="Guo C."/>
            <person name="Argimon S."/>
            <person name="Zhang W."/>
            <person name="Yang X."/>
            <person name="Jeffery I.B."/>
            <person name="Cooney J.C."/>
            <person name="Kagawa T.F."/>
            <person name="Liu W."/>
            <person name="Song Y."/>
            <person name="Salvetti E."/>
            <person name="Wrobel A."/>
            <person name="Rasinkangas P."/>
            <person name="Parkhill J."/>
            <person name="Rea M.C."/>
            <person name="O'Sullivan O."/>
            <person name="Ritari J."/>
            <person name="Douillard F.P."/>
            <person name="Paul Ross R."/>
            <person name="Yang R."/>
            <person name="Briner A.E."/>
            <person name="Felis G.E."/>
            <person name="de Vos W.M."/>
            <person name="Barrangou R."/>
            <person name="Klaenhammer T.R."/>
            <person name="Caufield P.W."/>
            <person name="Cui Y."/>
            <person name="Zhang H."/>
            <person name="O'Toole P.W."/>
        </authorList>
    </citation>
    <scope>NUCLEOTIDE SEQUENCE [LARGE SCALE GENOMIC DNA]</scope>
    <source>
        <strain evidence="1 2">DSM 15353</strain>
    </source>
</reference>
<sequence>MHRTIEARFSILVDNYGIKRNLTRSLIGFWLKIELTVFVYNLGFLSFGEDEIITN</sequence>
<name>A0A0R2KCC8_9LACO</name>
<dbReference type="AlphaFoldDB" id="A0A0R2KCC8"/>
<dbReference type="PATRIC" id="fig|89059.3.peg.1339"/>
<accession>A0A0R2KCC8</accession>
<comment type="caution">
    <text evidence="1">The sequence shown here is derived from an EMBL/GenBank/DDBJ whole genome shotgun (WGS) entry which is preliminary data.</text>
</comment>
<proteinExistence type="predicted"/>
<evidence type="ECO:0008006" key="3">
    <source>
        <dbReference type="Google" id="ProtNLM"/>
    </source>
</evidence>
<protein>
    <recommendedName>
        <fullName evidence="3">Transposase</fullName>
    </recommendedName>
</protein>
<evidence type="ECO:0000313" key="1">
    <source>
        <dbReference type="EMBL" id="KRN84394.1"/>
    </source>
</evidence>